<dbReference type="Pfam" id="PF00685">
    <property type="entry name" value="Sulfotransfer_1"/>
    <property type="match status" value="1"/>
</dbReference>
<sequence>MDRMHVTEMLSGIQLPGHLHTPESLQYAKEFQFREGDVLIISYPKSGTTWIQEILTLIYSQGDPAIATSVPNWMRAPWLEHTYFKTTVKDEEGPRFITSHLSSDILAPALQNSKAKVIYVVRNSKDVAVSFYYFHKMAKFMPNFESFSEFLEHFLQGKVYYGSWFDHVKGWYSQKANLDMFIISYEDLYKDLRRSIKRLCGFLGCPMYSKEVDKVEHHCKFAVMSQNVMVNYTLIPQEILDHEQSKFMRKGVVGDWKNHLTDEQNENFDKMYKEKMSGCDLQIVWNVD</sequence>
<dbReference type="Proteomes" id="UP000770717">
    <property type="component" value="Unassembled WGS sequence"/>
</dbReference>
<feature type="domain" description="Sulfotransferase" evidence="6">
    <location>
        <begin position="36"/>
        <end position="279"/>
    </location>
</feature>
<evidence type="ECO:0000256" key="3">
    <source>
        <dbReference type="ARBA" id="ARBA00022490"/>
    </source>
</evidence>
<comment type="caution">
    <text evidence="7">The sequence shown here is derived from an EMBL/GenBank/DDBJ whole genome shotgun (WGS) entry which is preliminary data.</text>
</comment>
<evidence type="ECO:0000256" key="1">
    <source>
        <dbReference type="ARBA" id="ARBA00004496"/>
    </source>
</evidence>
<dbReference type="PANTHER" id="PTHR11783">
    <property type="entry name" value="SULFOTRANSFERASE SULT"/>
    <property type="match status" value="1"/>
</dbReference>
<dbReference type="AlphaFoldDB" id="A0A8J6K0N3"/>
<gene>
    <name evidence="7" type="ORF">GDO78_003481</name>
</gene>
<dbReference type="InterPro" id="IPR027417">
    <property type="entry name" value="P-loop_NTPase"/>
</dbReference>
<evidence type="ECO:0000256" key="5">
    <source>
        <dbReference type="RuleBase" id="RU361155"/>
    </source>
</evidence>
<dbReference type="GO" id="GO:0005737">
    <property type="term" value="C:cytoplasm"/>
    <property type="evidence" value="ECO:0007669"/>
    <property type="project" value="UniProtKB-SubCell"/>
</dbReference>
<name>A0A8J6K0N3_ELECQ</name>
<comment type="similarity">
    <text evidence="2 5">Belongs to the sulfotransferase 1 family.</text>
</comment>
<dbReference type="EC" id="2.8.2.-" evidence="5"/>
<dbReference type="SUPFAM" id="SSF52540">
    <property type="entry name" value="P-loop containing nucleoside triphosphate hydrolases"/>
    <property type="match status" value="1"/>
</dbReference>
<evidence type="ECO:0000256" key="4">
    <source>
        <dbReference type="ARBA" id="ARBA00022679"/>
    </source>
</evidence>
<keyword evidence="4 5" id="KW-0808">Transferase</keyword>
<reference evidence="7" key="1">
    <citation type="thesis" date="2020" institute="ProQuest LLC" country="789 East Eisenhower Parkway, Ann Arbor, MI, USA">
        <title>Comparative Genomics and Chromosome Evolution.</title>
        <authorList>
            <person name="Mudd A.B."/>
        </authorList>
    </citation>
    <scope>NUCLEOTIDE SEQUENCE</scope>
    <source>
        <strain evidence="7">HN-11 Male</strain>
        <tissue evidence="7">Kidney and liver</tissue>
    </source>
</reference>
<dbReference type="GO" id="GO:0008146">
    <property type="term" value="F:sulfotransferase activity"/>
    <property type="evidence" value="ECO:0007669"/>
    <property type="project" value="InterPro"/>
</dbReference>
<dbReference type="OrthoDB" id="205623at2759"/>
<evidence type="ECO:0000313" key="8">
    <source>
        <dbReference type="Proteomes" id="UP000770717"/>
    </source>
</evidence>
<evidence type="ECO:0000313" key="7">
    <source>
        <dbReference type="EMBL" id="KAG9475041.1"/>
    </source>
</evidence>
<dbReference type="FunFam" id="3.40.50.300:FF:000433">
    <property type="entry name" value="Estrogen sulfotransferase"/>
    <property type="match status" value="1"/>
</dbReference>
<evidence type="ECO:0000256" key="2">
    <source>
        <dbReference type="ARBA" id="ARBA00005771"/>
    </source>
</evidence>
<accession>A0A8J6K0N3</accession>
<proteinExistence type="inferred from homology"/>
<protein>
    <recommendedName>
        <fullName evidence="5">Sulfotransferase</fullName>
        <ecNumber evidence="5">2.8.2.-</ecNumber>
    </recommendedName>
</protein>
<comment type="subcellular location">
    <subcellularLocation>
        <location evidence="1">Cytoplasm</location>
    </subcellularLocation>
</comment>
<dbReference type="InterPro" id="IPR000863">
    <property type="entry name" value="Sulfotransferase_dom"/>
</dbReference>
<organism evidence="7 8">
    <name type="scientific">Eleutherodactylus coqui</name>
    <name type="common">Puerto Rican coqui</name>
    <dbReference type="NCBI Taxonomy" id="57060"/>
    <lineage>
        <taxon>Eukaryota</taxon>
        <taxon>Metazoa</taxon>
        <taxon>Chordata</taxon>
        <taxon>Craniata</taxon>
        <taxon>Vertebrata</taxon>
        <taxon>Euteleostomi</taxon>
        <taxon>Amphibia</taxon>
        <taxon>Batrachia</taxon>
        <taxon>Anura</taxon>
        <taxon>Neobatrachia</taxon>
        <taxon>Hyloidea</taxon>
        <taxon>Eleutherodactylidae</taxon>
        <taxon>Eleutherodactylinae</taxon>
        <taxon>Eleutherodactylus</taxon>
        <taxon>Eleutherodactylus</taxon>
    </lineage>
</organism>
<keyword evidence="8" id="KW-1185">Reference proteome</keyword>
<keyword evidence="3" id="KW-0963">Cytoplasm</keyword>
<evidence type="ECO:0000259" key="6">
    <source>
        <dbReference type="Pfam" id="PF00685"/>
    </source>
</evidence>
<dbReference type="Gene3D" id="3.40.50.300">
    <property type="entry name" value="P-loop containing nucleotide triphosphate hydrolases"/>
    <property type="match status" value="1"/>
</dbReference>
<dbReference type="EMBL" id="WNTK01000012">
    <property type="protein sequence ID" value="KAG9475041.1"/>
    <property type="molecule type" value="Genomic_DNA"/>
</dbReference>